<feature type="signal peptide" evidence="4">
    <location>
        <begin position="1"/>
        <end position="20"/>
    </location>
</feature>
<dbReference type="InterPro" id="IPR000668">
    <property type="entry name" value="Peptidase_C1A_C"/>
</dbReference>
<evidence type="ECO:0000256" key="2">
    <source>
        <dbReference type="ARBA" id="ARBA00023145"/>
    </source>
</evidence>
<dbReference type="InterPro" id="IPR013128">
    <property type="entry name" value="Peptidase_C1A"/>
</dbReference>
<evidence type="ECO:0000256" key="3">
    <source>
        <dbReference type="ARBA" id="ARBA00023157"/>
    </source>
</evidence>
<dbReference type="SMART" id="SM00645">
    <property type="entry name" value="Pept_C1"/>
    <property type="match status" value="1"/>
</dbReference>
<comment type="caution">
    <text evidence="6">The sequence shown here is derived from an EMBL/GenBank/DDBJ whole genome shotgun (WGS) entry which is preliminary data.</text>
</comment>
<evidence type="ECO:0000313" key="6">
    <source>
        <dbReference type="EMBL" id="CAG9328378.1"/>
    </source>
</evidence>
<feature type="chain" id="PRO_5043392587" description="Peptidase C1A papain C-terminal domain-containing protein" evidence="4">
    <location>
        <begin position="21"/>
        <end position="301"/>
    </location>
</feature>
<gene>
    <name evidence="6" type="ORF">BSTOLATCC_MIC46384</name>
</gene>
<dbReference type="InterPro" id="IPR000169">
    <property type="entry name" value="Pept_cys_AS"/>
</dbReference>
<dbReference type="EMBL" id="CAJZBQ010000046">
    <property type="protein sequence ID" value="CAG9328378.1"/>
    <property type="molecule type" value="Genomic_DNA"/>
</dbReference>
<accession>A0AAU9JN94</accession>
<dbReference type="PROSITE" id="PS00640">
    <property type="entry name" value="THIOL_PROTEASE_ASN"/>
    <property type="match status" value="1"/>
</dbReference>
<name>A0AAU9JN94_9CILI</name>
<dbReference type="InterPro" id="IPR038765">
    <property type="entry name" value="Papain-like_cys_pep_sf"/>
</dbReference>
<sequence length="301" mass="32478">MKLFLLTALVALALSGPAIVRDPSSPILTQEDIDFINQNQDSWTASLDWVGSMTYEEAQKYASTEIKPREFPEYNWGAILDNFQAPASFDSRNQWPSCIHPILNQEQCGSCWAFGATEALSDRLCIGSKGSINVVLSPQYLVDCDHLNLGCNGGNPDLAWSFMKSKGVPAYSCVSYTGANGKCPSTCDDGSEFQFYKAASVNTYSGPSSIQAAILAGGPVETGFSVYQDFMSYSGGIYKHTTGDYLGGHAVKIIGWGNQNGTNYWICANSWGTSWGLQGFFWIAFGQCGIDSQAVAGSPSV</sequence>
<dbReference type="CDD" id="cd02620">
    <property type="entry name" value="Peptidase_C1A_CathepsinB"/>
    <property type="match status" value="1"/>
</dbReference>
<dbReference type="InterPro" id="IPR025661">
    <property type="entry name" value="Pept_asp_AS"/>
</dbReference>
<dbReference type="PRINTS" id="PR00705">
    <property type="entry name" value="PAPAIN"/>
</dbReference>
<keyword evidence="4" id="KW-0732">Signal</keyword>
<dbReference type="GO" id="GO:0006508">
    <property type="term" value="P:proteolysis"/>
    <property type="evidence" value="ECO:0007669"/>
    <property type="project" value="InterPro"/>
</dbReference>
<keyword evidence="2" id="KW-0865">Zymogen</keyword>
<dbReference type="GO" id="GO:0008234">
    <property type="term" value="F:cysteine-type peptidase activity"/>
    <property type="evidence" value="ECO:0007669"/>
    <property type="project" value="InterPro"/>
</dbReference>
<dbReference type="PROSITE" id="PS00139">
    <property type="entry name" value="THIOL_PROTEASE_CYS"/>
    <property type="match status" value="1"/>
</dbReference>
<comment type="similarity">
    <text evidence="1">Belongs to the peptidase C1 family.</text>
</comment>
<dbReference type="SUPFAM" id="SSF54001">
    <property type="entry name" value="Cysteine proteinases"/>
    <property type="match status" value="1"/>
</dbReference>
<evidence type="ECO:0000313" key="7">
    <source>
        <dbReference type="Proteomes" id="UP001162131"/>
    </source>
</evidence>
<dbReference type="AlphaFoldDB" id="A0AAU9JN94"/>
<dbReference type="PANTHER" id="PTHR12411">
    <property type="entry name" value="CYSTEINE PROTEASE FAMILY C1-RELATED"/>
    <property type="match status" value="1"/>
</dbReference>
<dbReference type="Proteomes" id="UP001162131">
    <property type="component" value="Unassembled WGS sequence"/>
</dbReference>
<protein>
    <recommendedName>
        <fullName evidence="5">Peptidase C1A papain C-terminal domain-containing protein</fullName>
    </recommendedName>
</protein>
<feature type="domain" description="Peptidase C1A papain C-terminal" evidence="5">
    <location>
        <begin position="85"/>
        <end position="298"/>
    </location>
</feature>
<evidence type="ECO:0000256" key="1">
    <source>
        <dbReference type="ARBA" id="ARBA00008455"/>
    </source>
</evidence>
<dbReference type="Gene3D" id="3.90.70.10">
    <property type="entry name" value="Cysteine proteinases"/>
    <property type="match status" value="1"/>
</dbReference>
<keyword evidence="7" id="KW-1185">Reference proteome</keyword>
<evidence type="ECO:0000256" key="4">
    <source>
        <dbReference type="SAM" id="SignalP"/>
    </source>
</evidence>
<keyword evidence="3" id="KW-1015">Disulfide bond</keyword>
<proteinExistence type="inferred from homology"/>
<organism evidence="6 7">
    <name type="scientific">Blepharisma stoltei</name>
    <dbReference type="NCBI Taxonomy" id="1481888"/>
    <lineage>
        <taxon>Eukaryota</taxon>
        <taxon>Sar</taxon>
        <taxon>Alveolata</taxon>
        <taxon>Ciliophora</taxon>
        <taxon>Postciliodesmatophora</taxon>
        <taxon>Heterotrichea</taxon>
        <taxon>Heterotrichida</taxon>
        <taxon>Blepharismidae</taxon>
        <taxon>Blepharisma</taxon>
    </lineage>
</organism>
<dbReference type="InterPro" id="IPR025660">
    <property type="entry name" value="Pept_his_AS"/>
</dbReference>
<reference evidence="6" key="1">
    <citation type="submission" date="2021-09" db="EMBL/GenBank/DDBJ databases">
        <authorList>
            <consortium name="AG Swart"/>
            <person name="Singh M."/>
            <person name="Singh A."/>
            <person name="Seah K."/>
            <person name="Emmerich C."/>
        </authorList>
    </citation>
    <scope>NUCLEOTIDE SEQUENCE</scope>
    <source>
        <strain evidence="6">ATCC30299</strain>
    </source>
</reference>
<evidence type="ECO:0000259" key="5">
    <source>
        <dbReference type="SMART" id="SM00645"/>
    </source>
</evidence>
<dbReference type="PROSITE" id="PS00639">
    <property type="entry name" value="THIOL_PROTEASE_HIS"/>
    <property type="match status" value="1"/>
</dbReference>
<dbReference type="Pfam" id="PF00112">
    <property type="entry name" value="Peptidase_C1"/>
    <property type="match status" value="1"/>
</dbReference>